<name>A0A919WG76_9BACI</name>
<evidence type="ECO:0000256" key="2">
    <source>
        <dbReference type="ARBA" id="ARBA00022801"/>
    </source>
</evidence>
<dbReference type="OrthoDB" id="53505at2"/>
<dbReference type="InterPro" id="IPR050266">
    <property type="entry name" value="AB_hydrolase_sf"/>
</dbReference>
<dbReference type="AlphaFoldDB" id="A0A919WG76"/>
<comment type="caution">
    <text evidence="4">The sequence shown here is derived from an EMBL/GenBank/DDBJ whole genome shotgun (WGS) entry which is preliminary data.</text>
</comment>
<dbReference type="InterPro" id="IPR002410">
    <property type="entry name" value="Peptidase_S33"/>
</dbReference>
<dbReference type="EMBL" id="BORC01000002">
    <property type="protein sequence ID" value="GIN61202.1"/>
    <property type="molecule type" value="Genomic_DNA"/>
</dbReference>
<accession>A0A919WG76</accession>
<dbReference type="SUPFAM" id="SSF53474">
    <property type="entry name" value="alpha/beta-Hydrolases"/>
    <property type="match status" value="1"/>
</dbReference>
<comment type="similarity">
    <text evidence="1">Belongs to the peptidase S33 family.</text>
</comment>
<dbReference type="GO" id="GO:0016020">
    <property type="term" value="C:membrane"/>
    <property type="evidence" value="ECO:0007669"/>
    <property type="project" value="TreeGrafter"/>
</dbReference>
<evidence type="ECO:0000259" key="3">
    <source>
        <dbReference type="Pfam" id="PF00561"/>
    </source>
</evidence>
<dbReference type="GO" id="GO:0004177">
    <property type="term" value="F:aminopeptidase activity"/>
    <property type="evidence" value="ECO:0007669"/>
    <property type="project" value="UniProtKB-EC"/>
</dbReference>
<proteinExistence type="inferred from homology"/>
<gene>
    <name evidence="4" type="ORF">J27TS8_11950</name>
</gene>
<dbReference type="PANTHER" id="PTHR43798">
    <property type="entry name" value="MONOACYLGLYCEROL LIPASE"/>
    <property type="match status" value="1"/>
</dbReference>
<evidence type="ECO:0000256" key="1">
    <source>
        <dbReference type="ARBA" id="ARBA00010088"/>
    </source>
</evidence>
<dbReference type="Pfam" id="PF00561">
    <property type="entry name" value="Abhydrolase_1"/>
    <property type="match status" value="1"/>
</dbReference>
<evidence type="ECO:0000313" key="4">
    <source>
        <dbReference type="EMBL" id="GIN61202.1"/>
    </source>
</evidence>
<dbReference type="PANTHER" id="PTHR43798:SF31">
    <property type="entry name" value="AB HYDROLASE SUPERFAMILY PROTEIN YCLE"/>
    <property type="match status" value="1"/>
</dbReference>
<dbReference type="Proteomes" id="UP000682111">
    <property type="component" value="Unassembled WGS sequence"/>
</dbReference>
<dbReference type="RefSeq" id="WP_137742744.1">
    <property type="nucleotide sequence ID" value="NZ_BORC01000002.1"/>
</dbReference>
<dbReference type="GO" id="GO:0006508">
    <property type="term" value="P:proteolysis"/>
    <property type="evidence" value="ECO:0007669"/>
    <property type="project" value="InterPro"/>
</dbReference>
<dbReference type="InterPro" id="IPR000073">
    <property type="entry name" value="AB_hydrolase_1"/>
</dbReference>
<feature type="domain" description="AB hydrolase-1" evidence="3">
    <location>
        <begin position="22"/>
        <end position="259"/>
    </location>
</feature>
<dbReference type="InterPro" id="IPR029058">
    <property type="entry name" value="AB_hydrolase_fold"/>
</dbReference>
<protein>
    <submittedName>
        <fullName evidence="4">Hydrolase</fullName>
    </submittedName>
</protein>
<dbReference type="PRINTS" id="PR00111">
    <property type="entry name" value="ABHYDROLASE"/>
</dbReference>
<organism evidence="4 5">
    <name type="scientific">Robertmurraya siralis</name>
    <dbReference type="NCBI Taxonomy" id="77777"/>
    <lineage>
        <taxon>Bacteria</taxon>
        <taxon>Bacillati</taxon>
        <taxon>Bacillota</taxon>
        <taxon>Bacilli</taxon>
        <taxon>Bacillales</taxon>
        <taxon>Bacillaceae</taxon>
        <taxon>Robertmurraya</taxon>
    </lineage>
</organism>
<dbReference type="Gene3D" id="3.40.50.1820">
    <property type="entry name" value="alpha/beta hydrolase"/>
    <property type="match status" value="1"/>
</dbReference>
<evidence type="ECO:0000313" key="5">
    <source>
        <dbReference type="Proteomes" id="UP000682111"/>
    </source>
</evidence>
<keyword evidence="5" id="KW-1185">Reference proteome</keyword>
<dbReference type="PRINTS" id="PR00793">
    <property type="entry name" value="PROAMNOPTASE"/>
</dbReference>
<keyword evidence="2 4" id="KW-0378">Hydrolase</keyword>
<sequence>MFITINDNQLYYEIHGNPDGETIFFIHGAPGLGDCRSDIRAFSPLGDQYRLIFMDMRGSGRSEGKPPFTHEQWTADIEALRKELVGAPIKILGGSYGGFLTLEYVLRYPDSVTHVLLRDTAANSEFDHLSVDQALESDLPGITEAGIRRLFDGKVESNEELKEMFAAIQPLYTVKFDEEAVKKRIDSIYYRYETHNYAFRYNKPNFNLVPDLHKISVPTLVTVGRHDWITPVVCSELIAEKIPNSKLVIFENSGHSPQNEENEKYLKLVREFLQMN</sequence>
<reference evidence="4" key="1">
    <citation type="submission" date="2021-03" db="EMBL/GenBank/DDBJ databases">
        <title>Antimicrobial resistance genes in bacteria isolated from Japanese honey, and their potential for conferring macrolide and lincosamide resistance in the American foulbrood pathogen Paenibacillus larvae.</title>
        <authorList>
            <person name="Okamoto M."/>
            <person name="Kumagai M."/>
            <person name="Kanamori H."/>
            <person name="Takamatsu D."/>
        </authorList>
    </citation>
    <scope>NUCLEOTIDE SEQUENCE</scope>
    <source>
        <strain evidence="4">J27TS8</strain>
    </source>
</reference>